<evidence type="ECO:0000313" key="2">
    <source>
        <dbReference type="EMBL" id="TYK24479.1"/>
    </source>
</evidence>
<sequence length="115" mass="13979">MEASEERIERALNEVLQRFQDRNQEFQDWSSSNDEEQDRENDGYRRRFQAHYGERRGEPTDYKMKIDLPNYESKRNLEIFLDWLKNTKNFFNYMNTPKRKKVHLVALKLKVGTSA</sequence>
<protein>
    <submittedName>
        <fullName evidence="2">Reverse transcriptase</fullName>
    </submittedName>
</protein>
<gene>
    <name evidence="2" type="ORF">E5676_scaffold266G00200</name>
</gene>
<name>A0A5D3DMF2_CUCMM</name>
<comment type="caution">
    <text evidence="2">The sequence shown here is derived from an EMBL/GenBank/DDBJ whole genome shotgun (WGS) entry which is preliminary data.</text>
</comment>
<keyword evidence="2" id="KW-0548">Nucleotidyltransferase</keyword>
<evidence type="ECO:0000313" key="3">
    <source>
        <dbReference type="Proteomes" id="UP000321947"/>
    </source>
</evidence>
<keyword evidence="2" id="KW-0808">Transferase</keyword>
<accession>A0A5D3DMF2</accession>
<keyword evidence="2" id="KW-0695">RNA-directed DNA polymerase</keyword>
<feature type="region of interest" description="Disordered" evidence="1">
    <location>
        <begin position="23"/>
        <end position="45"/>
    </location>
</feature>
<dbReference type="EMBL" id="SSTD01003912">
    <property type="protein sequence ID" value="TYK24479.1"/>
    <property type="molecule type" value="Genomic_DNA"/>
</dbReference>
<proteinExistence type="predicted"/>
<organism evidence="2 3">
    <name type="scientific">Cucumis melo var. makuwa</name>
    <name type="common">Oriental melon</name>
    <dbReference type="NCBI Taxonomy" id="1194695"/>
    <lineage>
        <taxon>Eukaryota</taxon>
        <taxon>Viridiplantae</taxon>
        <taxon>Streptophyta</taxon>
        <taxon>Embryophyta</taxon>
        <taxon>Tracheophyta</taxon>
        <taxon>Spermatophyta</taxon>
        <taxon>Magnoliopsida</taxon>
        <taxon>eudicotyledons</taxon>
        <taxon>Gunneridae</taxon>
        <taxon>Pentapetalae</taxon>
        <taxon>rosids</taxon>
        <taxon>fabids</taxon>
        <taxon>Cucurbitales</taxon>
        <taxon>Cucurbitaceae</taxon>
        <taxon>Benincaseae</taxon>
        <taxon>Cucumis</taxon>
    </lineage>
</organism>
<reference evidence="2 3" key="1">
    <citation type="submission" date="2019-08" db="EMBL/GenBank/DDBJ databases">
        <title>Draft genome sequences of two oriental melons (Cucumis melo L. var makuwa).</title>
        <authorList>
            <person name="Kwon S.-Y."/>
        </authorList>
    </citation>
    <scope>NUCLEOTIDE SEQUENCE [LARGE SCALE GENOMIC DNA]</scope>
    <source>
        <strain evidence="3">cv. Chang Bougi</strain>
        <tissue evidence="2">Leaf</tissue>
    </source>
</reference>
<evidence type="ECO:0000256" key="1">
    <source>
        <dbReference type="SAM" id="MobiDB-lite"/>
    </source>
</evidence>
<dbReference type="AlphaFoldDB" id="A0A5D3DMF2"/>
<dbReference type="GO" id="GO:0003964">
    <property type="term" value="F:RNA-directed DNA polymerase activity"/>
    <property type="evidence" value="ECO:0007669"/>
    <property type="project" value="UniProtKB-KW"/>
</dbReference>
<dbReference type="Proteomes" id="UP000321947">
    <property type="component" value="Unassembled WGS sequence"/>
</dbReference>